<dbReference type="PANTHER" id="PTHR23359">
    <property type="entry name" value="NUCLEOTIDE KINASE"/>
    <property type="match status" value="1"/>
</dbReference>
<evidence type="ECO:0000256" key="5">
    <source>
        <dbReference type="RuleBase" id="RU003330"/>
    </source>
</evidence>
<evidence type="ECO:0000313" key="7">
    <source>
        <dbReference type="EMBL" id="OGZ01919.1"/>
    </source>
</evidence>
<dbReference type="SUPFAM" id="SSF52540">
    <property type="entry name" value="P-loop containing nucleoside triphosphate hydrolases"/>
    <property type="match status" value="1"/>
</dbReference>
<protein>
    <recommendedName>
        <fullName evidence="6">Adenylate kinase</fullName>
        <ecNumber evidence="6">2.7.4.3</ecNumber>
    </recommendedName>
</protein>
<comment type="subunit">
    <text evidence="6">Monomer.</text>
</comment>
<keyword evidence="1 5" id="KW-0808">Transferase</keyword>
<comment type="similarity">
    <text evidence="5">Belongs to the adenylate kinase family.</text>
</comment>
<evidence type="ECO:0000256" key="6">
    <source>
        <dbReference type="RuleBase" id="RU003331"/>
    </source>
</evidence>
<comment type="caution">
    <text evidence="7">The sequence shown here is derived from an EMBL/GenBank/DDBJ whole genome shotgun (WGS) entry which is preliminary data.</text>
</comment>
<gene>
    <name evidence="7" type="ORF">A2946_02685</name>
</gene>
<keyword evidence="2" id="KW-0545">Nucleotide biosynthesis</keyword>
<dbReference type="GO" id="GO:0004017">
    <property type="term" value="F:AMP kinase activity"/>
    <property type="evidence" value="ECO:0007669"/>
    <property type="project" value="UniProtKB-EC"/>
</dbReference>
<dbReference type="GO" id="GO:0005524">
    <property type="term" value="F:ATP binding"/>
    <property type="evidence" value="ECO:0007669"/>
    <property type="project" value="UniProtKB-KW"/>
</dbReference>
<dbReference type="EC" id="2.7.4.3" evidence="6"/>
<dbReference type="InterPro" id="IPR027417">
    <property type="entry name" value="P-loop_NTPase"/>
</dbReference>
<evidence type="ECO:0000256" key="4">
    <source>
        <dbReference type="ARBA" id="ARBA00022777"/>
    </source>
</evidence>
<comment type="subcellular location">
    <subcellularLocation>
        <location evidence="6">Cytoplasm</location>
    </subcellularLocation>
</comment>
<dbReference type="Gene3D" id="3.40.50.300">
    <property type="entry name" value="P-loop containing nucleotide triphosphate hydrolases"/>
    <property type="match status" value="1"/>
</dbReference>
<keyword evidence="3 6" id="KW-0547">Nucleotide-binding</keyword>
<accession>A0A1G2CKN7</accession>
<sequence>MGTKIPFNLILLGDIASGKATQAVRLVRKYRMYDFDMGAILRTPKYKKLGCYEEIGGKGKLTSTEVVRKIFREIIPKIKPSQGILFNGTPKMIGESKLVRRLLEKNGRGEHTIFIYISIPEKEIFARAALRREGRKRRADDSMRSLKNRMRYYRTHIRAVKALYRKSYPSAEISGLGTREQVFKRLVAHISRAQV</sequence>
<evidence type="ECO:0000256" key="1">
    <source>
        <dbReference type="ARBA" id="ARBA00022679"/>
    </source>
</evidence>
<evidence type="ECO:0000256" key="3">
    <source>
        <dbReference type="ARBA" id="ARBA00022741"/>
    </source>
</evidence>
<dbReference type="AlphaFoldDB" id="A0A1G2CKN7"/>
<dbReference type="Proteomes" id="UP000178348">
    <property type="component" value="Unassembled WGS sequence"/>
</dbReference>
<keyword evidence="6" id="KW-0067">ATP-binding</keyword>
<dbReference type="GO" id="GO:0005737">
    <property type="term" value="C:cytoplasm"/>
    <property type="evidence" value="ECO:0007669"/>
    <property type="project" value="UniProtKB-SubCell"/>
</dbReference>
<reference evidence="7 8" key="1">
    <citation type="journal article" date="2016" name="Nat. Commun.">
        <title>Thousands of microbial genomes shed light on interconnected biogeochemical processes in an aquifer system.</title>
        <authorList>
            <person name="Anantharaman K."/>
            <person name="Brown C.T."/>
            <person name="Hug L.A."/>
            <person name="Sharon I."/>
            <person name="Castelle C.J."/>
            <person name="Probst A.J."/>
            <person name="Thomas B.C."/>
            <person name="Singh A."/>
            <person name="Wilkins M.J."/>
            <person name="Karaoz U."/>
            <person name="Brodie E.L."/>
            <person name="Williams K.H."/>
            <person name="Hubbard S.S."/>
            <person name="Banfield J.F."/>
        </authorList>
    </citation>
    <scope>NUCLEOTIDE SEQUENCE [LARGE SCALE GENOMIC DNA]</scope>
</reference>
<comment type="catalytic activity">
    <reaction evidence="6">
        <text>AMP + ATP = 2 ADP</text>
        <dbReference type="Rhea" id="RHEA:12973"/>
        <dbReference type="ChEBI" id="CHEBI:30616"/>
        <dbReference type="ChEBI" id="CHEBI:456215"/>
        <dbReference type="ChEBI" id="CHEBI:456216"/>
        <dbReference type="EC" id="2.7.4.3"/>
    </reaction>
</comment>
<dbReference type="EMBL" id="MHLB01000028">
    <property type="protein sequence ID" value="OGZ01919.1"/>
    <property type="molecule type" value="Genomic_DNA"/>
</dbReference>
<name>A0A1G2CKN7_9BACT</name>
<dbReference type="InterPro" id="IPR000850">
    <property type="entry name" value="Adenylat/UMP-CMP_kin"/>
</dbReference>
<dbReference type="Pfam" id="PF00406">
    <property type="entry name" value="ADK"/>
    <property type="match status" value="1"/>
</dbReference>
<evidence type="ECO:0000256" key="2">
    <source>
        <dbReference type="ARBA" id="ARBA00022727"/>
    </source>
</evidence>
<keyword evidence="4 5" id="KW-0418">Kinase</keyword>
<dbReference type="PRINTS" id="PR00094">
    <property type="entry name" value="ADENYLTKNASE"/>
</dbReference>
<proteinExistence type="inferred from homology"/>
<organism evidence="7 8">
    <name type="scientific">Candidatus Liptonbacteria bacterium RIFCSPLOWO2_01_FULL_53_13</name>
    <dbReference type="NCBI Taxonomy" id="1798651"/>
    <lineage>
        <taxon>Bacteria</taxon>
        <taxon>Candidatus Liptoniibacteriota</taxon>
    </lineage>
</organism>
<evidence type="ECO:0000313" key="8">
    <source>
        <dbReference type="Proteomes" id="UP000178348"/>
    </source>
</evidence>